<evidence type="ECO:0000256" key="4">
    <source>
        <dbReference type="ARBA" id="ARBA00023136"/>
    </source>
</evidence>
<keyword evidence="3 6" id="KW-1133">Transmembrane helix</keyword>
<evidence type="ECO:0000256" key="7">
    <source>
        <dbReference type="SAM" id="SignalP"/>
    </source>
</evidence>
<evidence type="ECO:0000256" key="5">
    <source>
        <dbReference type="SAM" id="MobiDB-lite"/>
    </source>
</evidence>
<dbReference type="GO" id="GO:0016020">
    <property type="term" value="C:membrane"/>
    <property type="evidence" value="ECO:0007669"/>
    <property type="project" value="InterPro"/>
</dbReference>
<proteinExistence type="predicted"/>
<dbReference type="Gene3D" id="2.60.120.260">
    <property type="entry name" value="Galactose-binding domain-like"/>
    <property type="match status" value="1"/>
</dbReference>
<feature type="domain" description="SUN" evidence="8">
    <location>
        <begin position="198"/>
        <end position="359"/>
    </location>
</feature>
<dbReference type="EMBL" id="CM035433">
    <property type="protein sequence ID" value="KAH7294165.1"/>
    <property type="molecule type" value="Genomic_DNA"/>
</dbReference>
<dbReference type="GO" id="GO:0034975">
    <property type="term" value="P:protein folding in endoplasmic reticulum"/>
    <property type="evidence" value="ECO:0007669"/>
    <property type="project" value="TreeGrafter"/>
</dbReference>
<feature type="compositionally biased region" description="Basic and acidic residues" evidence="5">
    <location>
        <begin position="420"/>
        <end position="438"/>
    </location>
</feature>
<dbReference type="AlphaFoldDB" id="A0A8T2RF41"/>
<feature type="compositionally biased region" description="Polar residues" evidence="5">
    <location>
        <begin position="397"/>
        <end position="415"/>
    </location>
</feature>
<feature type="transmembrane region" description="Helical" evidence="6">
    <location>
        <begin position="615"/>
        <end position="632"/>
    </location>
</feature>
<evidence type="ECO:0000313" key="9">
    <source>
        <dbReference type="EMBL" id="KAH7294165.1"/>
    </source>
</evidence>
<gene>
    <name evidence="9" type="ORF">KP509_28G059100</name>
</gene>
<dbReference type="Proteomes" id="UP000825935">
    <property type="component" value="Chromosome 28"/>
</dbReference>
<evidence type="ECO:0000313" key="10">
    <source>
        <dbReference type="Proteomes" id="UP000825935"/>
    </source>
</evidence>
<name>A0A8T2RF41_CERRI</name>
<keyword evidence="7" id="KW-0732">Signal</keyword>
<keyword evidence="10" id="KW-1185">Reference proteome</keyword>
<evidence type="ECO:0000256" key="3">
    <source>
        <dbReference type="ARBA" id="ARBA00022989"/>
    </source>
</evidence>
<feature type="compositionally biased region" description="Polar residues" evidence="5">
    <location>
        <begin position="180"/>
        <end position="191"/>
    </location>
</feature>
<dbReference type="InterPro" id="IPR008979">
    <property type="entry name" value="Galactose-bd-like_sf"/>
</dbReference>
<feature type="region of interest" description="Disordered" evidence="5">
    <location>
        <begin position="397"/>
        <end position="438"/>
    </location>
</feature>
<evidence type="ECO:0000256" key="6">
    <source>
        <dbReference type="SAM" id="Phobius"/>
    </source>
</evidence>
<dbReference type="OrthoDB" id="266334at2759"/>
<dbReference type="GO" id="GO:0012505">
    <property type="term" value="C:endomembrane system"/>
    <property type="evidence" value="ECO:0007669"/>
    <property type="project" value="UniProtKB-SubCell"/>
</dbReference>
<evidence type="ECO:0000259" key="8">
    <source>
        <dbReference type="PROSITE" id="PS51469"/>
    </source>
</evidence>
<accession>A0A8T2RF41</accession>
<keyword evidence="4 6" id="KW-0472">Membrane</keyword>
<organism evidence="9 10">
    <name type="scientific">Ceratopteris richardii</name>
    <name type="common">Triangle waterfern</name>
    <dbReference type="NCBI Taxonomy" id="49495"/>
    <lineage>
        <taxon>Eukaryota</taxon>
        <taxon>Viridiplantae</taxon>
        <taxon>Streptophyta</taxon>
        <taxon>Embryophyta</taxon>
        <taxon>Tracheophyta</taxon>
        <taxon>Polypodiopsida</taxon>
        <taxon>Polypodiidae</taxon>
        <taxon>Polypodiales</taxon>
        <taxon>Pteridineae</taxon>
        <taxon>Pteridaceae</taxon>
        <taxon>Parkerioideae</taxon>
        <taxon>Ceratopteris</taxon>
    </lineage>
</organism>
<dbReference type="Pfam" id="PF07738">
    <property type="entry name" value="Sad1_UNC"/>
    <property type="match status" value="1"/>
</dbReference>
<feature type="transmembrane region" description="Helical" evidence="6">
    <location>
        <begin position="569"/>
        <end position="595"/>
    </location>
</feature>
<dbReference type="PANTHER" id="PTHR12953:SF0">
    <property type="entry name" value="SUN DOMAIN-CONTAINING OSSIFICATION FACTOR"/>
    <property type="match status" value="1"/>
</dbReference>
<reference evidence="9" key="1">
    <citation type="submission" date="2021-08" db="EMBL/GenBank/DDBJ databases">
        <title>WGS assembly of Ceratopteris richardii.</title>
        <authorList>
            <person name="Marchant D.B."/>
            <person name="Chen G."/>
            <person name="Jenkins J."/>
            <person name="Shu S."/>
            <person name="Leebens-Mack J."/>
            <person name="Grimwood J."/>
            <person name="Schmutz J."/>
            <person name="Soltis P."/>
            <person name="Soltis D."/>
            <person name="Chen Z.-H."/>
        </authorList>
    </citation>
    <scope>NUCLEOTIDE SEQUENCE</scope>
    <source>
        <strain evidence="9">Whitten #5841</strain>
        <tissue evidence="9">Leaf</tissue>
    </source>
</reference>
<feature type="chain" id="PRO_5035881912" description="SUN domain-containing protein" evidence="7">
    <location>
        <begin position="39"/>
        <end position="633"/>
    </location>
</feature>
<dbReference type="PROSITE" id="PS51469">
    <property type="entry name" value="SUN"/>
    <property type="match status" value="1"/>
</dbReference>
<dbReference type="PANTHER" id="PTHR12953">
    <property type="entry name" value="MEMBRANE PROTEIN CH1 RELATED"/>
    <property type="match status" value="1"/>
</dbReference>
<dbReference type="SUPFAM" id="SSF49785">
    <property type="entry name" value="Galactose-binding domain-like"/>
    <property type="match status" value="1"/>
</dbReference>
<feature type="signal peptide" evidence="7">
    <location>
        <begin position="1"/>
        <end position="38"/>
    </location>
</feature>
<dbReference type="InterPro" id="IPR045120">
    <property type="entry name" value="Suco/Slp1-like"/>
</dbReference>
<protein>
    <recommendedName>
        <fullName evidence="8">SUN domain-containing protein</fullName>
    </recommendedName>
</protein>
<dbReference type="GO" id="GO:0005737">
    <property type="term" value="C:cytoplasm"/>
    <property type="evidence" value="ECO:0007669"/>
    <property type="project" value="TreeGrafter"/>
</dbReference>
<evidence type="ECO:0000256" key="2">
    <source>
        <dbReference type="ARBA" id="ARBA00022692"/>
    </source>
</evidence>
<dbReference type="InterPro" id="IPR012919">
    <property type="entry name" value="SUN_dom"/>
</dbReference>
<comment type="caution">
    <text evidence="9">The sequence shown here is derived from an EMBL/GenBank/DDBJ whole genome shotgun (WGS) entry which is preliminary data.</text>
</comment>
<keyword evidence="2 6" id="KW-0812">Transmembrane</keyword>
<sequence>MKFGYTRGHCSSPCSQASLHATILQILTLVMIFTCGSGFEDSPSISQPWSISSLKDVRGENSKPQSYQDIIPTSHLRGTDVDMEEVSKESITRDCPSPKHCKCRIRTFEDYMHIHQLVCYPGCPIGMTEEYSEGMASYYFSSSLKREEGEEAQSKKLLLSPTNHQEGAISLEESNLVDADSNNETESTQGPKQAGIDGSEVTTLKASSILVRQEPGGVPYNYASQMKGAKILASNKEAKGASNILNSDKDKYLHTPCSAESKFIVLELSEETLVVTVAIANHEFYSSNLRLFELWGSLVYPPNVWTKLGTFEAENIRTLQTFKLDEPQWVRYLKLVILSHYGSDFYCTISILEVYGVDAIERMLEDWIADDQNTKGSLTNSFSQDKTMQGNEQVLANKIPPSTNGADSGPGSNNMHGHRSKESSPDTQKDFTETKGKVHVKDGNKIDTLQVTHHQAGKPAPDAVMKLLMQKVRSLEQAQPLLFEKLEELNTKSEKIHETYAGEIIRITSGLEAQTSESDELKAQVHRMQIKWKHEKRVLENDLSKSTDALHRNMELIRSHIQHMENKEMIALAISLLAILASIILQIFILCMTALKKPNRKRNGRVTNIGTCGKVVWFVPLISCICVAFVLYI</sequence>
<feature type="region of interest" description="Disordered" evidence="5">
    <location>
        <begin position="174"/>
        <end position="198"/>
    </location>
</feature>
<evidence type="ECO:0000256" key="1">
    <source>
        <dbReference type="ARBA" id="ARBA00004308"/>
    </source>
</evidence>
<comment type="subcellular location">
    <subcellularLocation>
        <location evidence="1">Endomembrane system</location>
    </subcellularLocation>
</comment>